<evidence type="ECO:0000313" key="1">
    <source>
        <dbReference type="EMBL" id="QHT26856.1"/>
    </source>
</evidence>
<proteinExistence type="predicted"/>
<organism evidence="1">
    <name type="scientific">viral metagenome</name>
    <dbReference type="NCBI Taxonomy" id="1070528"/>
    <lineage>
        <taxon>unclassified sequences</taxon>
        <taxon>metagenomes</taxon>
        <taxon>organismal metagenomes</taxon>
    </lineage>
</organism>
<dbReference type="EMBL" id="MN739803">
    <property type="protein sequence ID" value="QHT26856.1"/>
    <property type="molecule type" value="Genomic_DNA"/>
</dbReference>
<name>A0A6C0ECG2_9ZZZZ</name>
<dbReference type="AlphaFoldDB" id="A0A6C0ECG2"/>
<sequence>MFQKLIFCIYDIIITNFSIKVHAFKYKNNLYYIKFLSRLYPFSLFKYLFNFFDIQLIYSVNDMYYITFNKYTILPILLKFNIINDDESIIDFKNKIRNFNGYIPLKFFLDINNLKPKSIDIKYLSNNKIIENQIILNNTKNLVTINEIFYN</sequence>
<protein>
    <submittedName>
        <fullName evidence="1">Uncharacterized protein</fullName>
    </submittedName>
</protein>
<accession>A0A6C0ECG2</accession>
<reference evidence="1" key="1">
    <citation type="journal article" date="2020" name="Nature">
        <title>Giant virus diversity and host interactions through global metagenomics.</title>
        <authorList>
            <person name="Schulz F."/>
            <person name="Roux S."/>
            <person name="Paez-Espino D."/>
            <person name="Jungbluth S."/>
            <person name="Walsh D.A."/>
            <person name="Denef V.J."/>
            <person name="McMahon K.D."/>
            <person name="Konstantinidis K.T."/>
            <person name="Eloe-Fadrosh E.A."/>
            <person name="Kyrpides N.C."/>
            <person name="Woyke T."/>
        </authorList>
    </citation>
    <scope>NUCLEOTIDE SEQUENCE</scope>
    <source>
        <strain evidence="1">GVMAG-M-3300023179-2</strain>
    </source>
</reference>